<dbReference type="SUPFAM" id="SSF81383">
    <property type="entry name" value="F-box domain"/>
    <property type="match status" value="1"/>
</dbReference>
<sequence>MALRKLPMEILFFIIELLHIDYIFDFARTCRHFYTYILRNDTMARMVLSQYKHSPEATDAFDDDKAGVPYAFARGLRRLAKRRAAVRSAEPYSISVVARVDSFCFTNGVLCFAFGKETLHIRDINGPATRELVIEVPSLLQSEVIGESQLRVNFSLTPIHFSDGIVSCLYQTSSVNELVILSTMTLEVISVRRLPSLCGFVVRNDGDYLFYGLKTRAYFIGSHQWAFWRLNLHTREWTNEPLVLWDFPGAEVDKDVCFEILDGQFYCVSNNYSSRTQRVDRTVVNEWNSFYRLIRFPVSKANTDSFEEPPMRNLWRRNLDEGPSNRHWDRMQLKRDQSSGKLIITESRNEHLRKRKEAARKFSNNCYRKEVSFSPTWDTSLTRQPFLDAFRDQAQAVPPSSSESDDDGEICDGRLYTESRLPQDVHIGSTESPGIRKTRRSPWARIYHPSCETFVELARLGPEAYPDREYLSLRVRPKQALGSPQDGAPDAEFNIVWPRDEIIPSGPEADKLADMLWPDDRLKAIDVKVDDQSLVYAPLGDIDDGSRKHLVLISFDPAKARNGSKRKHRHIKATQAEGRDAALFPSWARMAEARDLARLDFGAQA</sequence>
<name>A0A9P9JET0_9HYPO</name>
<organism evidence="3 4">
    <name type="scientific">Dactylonectria estremocensis</name>
    <dbReference type="NCBI Taxonomy" id="1079267"/>
    <lineage>
        <taxon>Eukaryota</taxon>
        <taxon>Fungi</taxon>
        <taxon>Dikarya</taxon>
        <taxon>Ascomycota</taxon>
        <taxon>Pezizomycotina</taxon>
        <taxon>Sordariomycetes</taxon>
        <taxon>Hypocreomycetidae</taxon>
        <taxon>Hypocreales</taxon>
        <taxon>Nectriaceae</taxon>
        <taxon>Dactylonectria</taxon>
    </lineage>
</organism>
<feature type="domain" description="F-box" evidence="2">
    <location>
        <begin position="1"/>
        <end position="46"/>
    </location>
</feature>
<feature type="region of interest" description="Disordered" evidence="1">
    <location>
        <begin position="393"/>
        <end position="412"/>
    </location>
</feature>
<keyword evidence="4" id="KW-1185">Reference proteome</keyword>
<protein>
    <recommendedName>
        <fullName evidence="2">F-box domain-containing protein</fullName>
    </recommendedName>
</protein>
<dbReference type="InterPro" id="IPR036047">
    <property type="entry name" value="F-box-like_dom_sf"/>
</dbReference>
<evidence type="ECO:0000313" key="4">
    <source>
        <dbReference type="Proteomes" id="UP000717696"/>
    </source>
</evidence>
<comment type="caution">
    <text evidence="3">The sequence shown here is derived from an EMBL/GenBank/DDBJ whole genome shotgun (WGS) entry which is preliminary data.</text>
</comment>
<dbReference type="OrthoDB" id="5359231at2759"/>
<dbReference type="Proteomes" id="UP000717696">
    <property type="component" value="Unassembled WGS sequence"/>
</dbReference>
<dbReference type="EMBL" id="JAGMUU010000003">
    <property type="protein sequence ID" value="KAH7157830.1"/>
    <property type="molecule type" value="Genomic_DNA"/>
</dbReference>
<evidence type="ECO:0000256" key="1">
    <source>
        <dbReference type="SAM" id="MobiDB-lite"/>
    </source>
</evidence>
<proteinExistence type="predicted"/>
<dbReference type="PROSITE" id="PS50181">
    <property type="entry name" value="FBOX"/>
    <property type="match status" value="1"/>
</dbReference>
<dbReference type="InterPro" id="IPR001810">
    <property type="entry name" value="F-box_dom"/>
</dbReference>
<dbReference type="AlphaFoldDB" id="A0A9P9JET0"/>
<gene>
    <name evidence="3" type="ORF">B0J13DRAFT_617889</name>
</gene>
<accession>A0A9P9JET0</accession>
<reference evidence="3" key="1">
    <citation type="journal article" date="2021" name="Nat. Commun.">
        <title>Genetic determinants of endophytism in the Arabidopsis root mycobiome.</title>
        <authorList>
            <person name="Mesny F."/>
            <person name="Miyauchi S."/>
            <person name="Thiergart T."/>
            <person name="Pickel B."/>
            <person name="Atanasova L."/>
            <person name="Karlsson M."/>
            <person name="Huettel B."/>
            <person name="Barry K.W."/>
            <person name="Haridas S."/>
            <person name="Chen C."/>
            <person name="Bauer D."/>
            <person name="Andreopoulos W."/>
            <person name="Pangilinan J."/>
            <person name="LaButti K."/>
            <person name="Riley R."/>
            <person name="Lipzen A."/>
            <person name="Clum A."/>
            <person name="Drula E."/>
            <person name="Henrissat B."/>
            <person name="Kohler A."/>
            <person name="Grigoriev I.V."/>
            <person name="Martin F.M."/>
            <person name="Hacquard S."/>
        </authorList>
    </citation>
    <scope>NUCLEOTIDE SEQUENCE</scope>
    <source>
        <strain evidence="3">MPI-CAGE-AT-0021</strain>
    </source>
</reference>
<evidence type="ECO:0000259" key="2">
    <source>
        <dbReference type="PROSITE" id="PS50181"/>
    </source>
</evidence>
<evidence type="ECO:0000313" key="3">
    <source>
        <dbReference type="EMBL" id="KAH7157830.1"/>
    </source>
</evidence>